<keyword evidence="2" id="KW-1185">Reference proteome</keyword>
<evidence type="ECO:0000313" key="2">
    <source>
        <dbReference type="Proteomes" id="UP000469558"/>
    </source>
</evidence>
<dbReference type="EMBL" id="QGMK01002674">
    <property type="protein sequence ID" value="TVY56776.1"/>
    <property type="molecule type" value="Genomic_DNA"/>
</dbReference>
<gene>
    <name evidence="1" type="ORF">LSUE1_G009831</name>
</gene>
<dbReference type="AlphaFoldDB" id="A0A8T9BWL7"/>
<name>A0A8T9BWL7_9HELO</name>
<proteinExistence type="predicted"/>
<dbReference type="OrthoDB" id="2922289at2759"/>
<dbReference type="Proteomes" id="UP000469558">
    <property type="component" value="Unassembled WGS sequence"/>
</dbReference>
<accession>A0A8T9BWL7</accession>
<evidence type="ECO:0000313" key="1">
    <source>
        <dbReference type="EMBL" id="TVY56776.1"/>
    </source>
</evidence>
<reference evidence="1 2" key="1">
    <citation type="submission" date="2018-05" db="EMBL/GenBank/DDBJ databases">
        <title>Genome sequencing and assembly of the regulated plant pathogen Lachnellula willkommii and related sister species for the development of diagnostic species identification markers.</title>
        <authorList>
            <person name="Giroux E."/>
            <person name="Bilodeau G."/>
        </authorList>
    </citation>
    <scope>NUCLEOTIDE SEQUENCE [LARGE SCALE GENOMIC DNA]</scope>
    <source>
        <strain evidence="1 2">CBS 268.59</strain>
    </source>
</reference>
<protein>
    <submittedName>
        <fullName evidence="1">Uncharacterized protein</fullName>
    </submittedName>
</protein>
<organism evidence="1 2">
    <name type="scientific">Lachnellula suecica</name>
    <dbReference type="NCBI Taxonomy" id="602035"/>
    <lineage>
        <taxon>Eukaryota</taxon>
        <taxon>Fungi</taxon>
        <taxon>Dikarya</taxon>
        <taxon>Ascomycota</taxon>
        <taxon>Pezizomycotina</taxon>
        <taxon>Leotiomycetes</taxon>
        <taxon>Helotiales</taxon>
        <taxon>Lachnaceae</taxon>
        <taxon>Lachnellula</taxon>
    </lineage>
</organism>
<sequence>MTEDDIAALYDPTIPKPPPRPVYTSPCECGPTCINQFRHSTFQVRLQYAYKTKLEDSQAISIAADHLSSIKSSLAQLQTACGTHGKMIASRWKKKSQDKRANCLFEVEPNLELEQWLLPNFSTMHPLYAWEKAQERHNSWLLNWLNVESLMSDPARLLGLLKHRTQFAPEAYGWNQGFLKVNYSPLCIVMHGAEYGSVVPWDEAAAHRMDTIGFPRGEPVLQAQDMLLKLLCLVVSELTIGLNETRQNLEEGPGANNNTLSIQKLDFKRSGRIEMWSKYINQPFAEPPSFDVDAYISMAQAMVNNSADHVWLLQTDPAYMRRTIRTFTSIFPDQKNKIGGEQESYVRATEAMHGDVMIHRSWKFLLEDLQNLKGLQISHPKYRMKYEPNMILAFLDEYLATCPKEEKARVDERLFEQLSEYTALYEIYYALTLRRPRPITCLTTEEIMRSSSSRAFAGKKPIRKPNAEDSLWALFGENLGLGKPLTAVVNAHDKYAFIDKKLGQLRLERFDAIHDA</sequence>
<comment type="caution">
    <text evidence="1">The sequence shown here is derived from an EMBL/GenBank/DDBJ whole genome shotgun (WGS) entry which is preliminary data.</text>
</comment>